<keyword evidence="2" id="KW-1185">Reference proteome</keyword>
<proteinExistence type="predicted"/>
<dbReference type="EMBL" id="JAXCGZ010017740">
    <property type="protein sequence ID" value="KAK7067769.1"/>
    <property type="molecule type" value="Genomic_DNA"/>
</dbReference>
<dbReference type="InterPro" id="IPR016187">
    <property type="entry name" value="CTDL_fold"/>
</dbReference>
<reference evidence="1 2" key="1">
    <citation type="submission" date="2023-11" db="EMBL/GenBank/DDBJ databases">
        <title>Halocaridina rubra genome assembly.</title>
        <authorList>
            <person name="Smith C."/>
        </authorList>
    </citation>
    <scope>NUCLEOTIDE SEQUENCE [LARGE SCALE GENOMIC DNA]</scope>
    <source>
        <strain evidence="1">EP-1</strain>
        <tissue evidence="1">Whole</tissue>
    </source>
</reference>
<protein>
    <recommendedName>
        <fullName evidence="3">C-type lectin domain-containing protein</fullName>
    </recommendedName>
</protein>
<evidence type="ECO:0008006" key="3">
    <source>
        <dbReference type="Google" id="ProtNLM"/>
    </source>
</evidence>
<evidence type="ECO:0000313" key="2">
    <source>
        <dbReference type="Proteomes" id="UP001381693"/>
    </source>
</evidence>
<dbReference type="SUPFAM" id="SSF56436">
    <property type="entry name" value="C-type lectin-like"/>
    <property type="match status" value="1"/>
</dbReference>
<feature type="non-terminal residue" evidence="1">
    <location>
        <position position="1"/>
    </location>
</feature>
<name>A0AAN8WUQ4_HALRR</name>
<dbReference type="Proteomes" id="UP001381693">
    <property type="component" value="Unassembled WGS sequence"/>
</dbReference>
<comment type="caution">
    <text evidence="1">The sequence shown here is derived from an EMBL/GenBank/DDBJ whole genome shotgun (WGS) entry which is preliminary data.</text>
</comment>
<dbReference type="AlphaFoldDB" id="A0AAN8WUQ4"/>
<gene>
    <name evidence="1" type="ORF">SK128_013767</name>
</gene>
<sequence length="179" mass="19396">GPACLWSTLEVEAGDLDSDASAVTFLIYPEGYSCSGSSTLVPGVGCLTFVFTKMQYASARVHCQTALSGDLFTAESPDHFFRMIANFLPAGGKVAKDAFKKLEMLETKRWTRSSQYAGRAPFVGINQNSWLSGRPVSSLEWPTMNTLPCSAVSVNNGKLVSRPCTGPAFVSLCHRKIWS</sequence>
<accession>A0AAN8WUQ4</accession>
<evidence type="ECO:0000313" key="1">
    <source>
        <dbReference type="EMBL" id="KAK7067769.1"/>
    </source>
</evidence>
<organism evidence="1 2">
    <name type="scientific">Halocaridina rubra</name>
    <name type="common">Hawaiian red shrimp</name>
    <dbReference type="NCBI Taxonomy" id="373956"/>
    <lineage>
        <taxon>Eukaryota</taxon>
        <taxon>Metazoa</taxon>
        <taxon>Ecdysozoa</taxon>
        <taxon>Arthropoda</taxon>
        <taxon>Crustacea</taxon>
        <taxon>Multicrustacea</taxon>
        <taxon>Malacostraca</taxon>
        <taxon>Eumalacostraca</taxon>
        <taxon>Eucarida</taxon>
        <taxon>Decapoda</taxon>
        <taxon>Pleocyemata</taxon>
        <taxon>Caridea</taxon>
        <taxon>Atyoidea</taxon>
        <taxon>Atyidae</taxon>
        <taxon>Halocaridina</taxon>
    </lineage>
</organism>